<dbReference type="EMBL" id="KZ346149">
    <property type="protein sequence ID" value="PIO70816.1"/>
    <property type="molecule type" value="Genomic_DNA"/>
</dbReference>
<accession>A0A2G9UKZ8</accession>
<evidence type="ECO:0000256" key="1">
    <source>
        <dbReference type="ARBA" id="ARBA00004123"/>
    </source>
</evidence>
<evidence type="ECO:0000256" key="2">
    <source>
        <dbReference type="SAM" id="Phobius"/>
    </source>
</evidence>
<organism evidence="3 4">
    <name type="scientific">Teladorsagia circumcincta</name>
    <name type="common">Brown stomach worm</name>
    <name type="synonym">Ostertagia circumcincta</name>
    <dbReference type="NCBI Taxonomy" id="45464"/>
    <lineage>
        <taxon>Eukaryota</taxon>
        <taxon>Metazoa</taxon>
        <taxon>Ecdysozoa</taxon>
        <taxon>Nematoda</taxon>
        <taxon>Chromadorea</taxon>
        <taxon>Rhabditida</taxon>
        <taxon>Rhabditina</taxon>
        <taxon>Rhabditomorpha</taxon>
        <taxon>Strongyloidea</taxon>
        <taxon>Trichostrongylidae</taxon>
        <taxon>Teladorsagia</taxon>
    </lineage>
</organism>
<dbReference type="AlphaFoldDB" id="A0A2G9UKZ8"/>
<dbReference type="Proteomes" id="UP000230423">
    <property type="component" value="Unassembled WGS sequence"/>
</dbReference>
<protein>
    <submittedName>
        <fullName evidence="3">Uncharacterized protein</fullName>
    </submittedName>
</protein>
<comment type="subcellular location">
    <subcellularLocation>
        <location evidence="1">Nucleus</location>
    </subcellularLocation>
</comment>
<dbReference type="InterPro" id="IPR009057">
    <property type="entry name" value="Homeodomain-like_sf"/>
</dbReference>
<gene>
    <name evidence="3" type="ORF">TELCIR_07308</name>
</gene>
<dbReference type="GO" id="GO:0005634">
    <property type="term" value="C:nucleus"/>
    <property type="evidence" value="ECO:0007669"/>
    <property type="project" value="UniProtKB-SubCell"/>
</dbReference>
<dbReference type="Gene3D" id="1.10.10.10">
    <property type="entry name" value="Winged helix-like DNA-binding domain superfamily/Winged helix DNA-binding domain"/>
    <property type="match status" value="1"/>
</dbReference>
<dbReference type="SUPFAM" id="SSF46689">
    <property type="entry name" value="Homeodomain-like"/>
    <property type="match status" value="1"/>
</dbReference>
<evidence type="ECO:0000313" key="4">
    <source>
        <dbReference type="Proteomes" id="UP000230423"/>
    </source>
</evidence>
<keyword evidence="2" id="KW-0472">Membrane</keyword>
<reference evidence="3 4" key="1">
    <citation type="submission" date="2015-09" db="EMBL/GenBank/DDBJ databases">
        <title>Draft genome of the parasitic nematode Teladorsagia circumcincta isolate WARC Sus (inbred).</title>
        <authorList>
            <person name="Mitreva M."/>
        </authorList>
    </citation>
    <scope>NUCLEOTIDE SEQUENCE [LARGE SCALE GENOMIC DNA]</scope>
    <source>
        <strain evidence="3 4">S</strain>
    </source>
</reference>
<keyword evidence="4" id="KW-1185">Reference proteome</keyword>
<sequence>MAIILVSKQDISQSWLFAGRSAKSSSSIFETSERIATRSRRRRAERSATASGRIMHFFLVFIVVLLFFTVIVDVKACTEMEFASPFVIDTSTPESLERDFYAWLNVCGLLDKEKHIGTELVRRLSAPERGRTRLGMSRQGEIREQLIKDGICTRETAPSRSSINQ</sequence>
<feature type="transmembrane region" description="Helical" evidence="2">
    <location>
        <begin position="50"/>
        <end position="72"/>
    </location>
</feature>
<name>A0A2G9UKZ8_TELCI</name>
<keyword evidence="2" id="KW-1133">Transmembrane helix</keyword>
<evidence type="ECO:0000313" key="3">
    <source>
        <dbReference type="EMBL" id="PIO70816.1"/>
    </source>
</evidence>
<proteinExistence type="predicted"/>
<dbReference type="InterPro" id="IPR036388">
    <property type="entry name" value="WH-like_DNA-bd_sf"/>
</dbReference>
<keyword evidence="2" id="KW-0812">Transmembrane</keyword>
<dbReference type="OrthoDB" id="3225452at2759"/>